<comment type="similarity">
    <text evidence="1">Belongs to the helicase family.</text>
</comment>
<keyword evidence="1" id="KW-0227">DNA damage</keyword>
<evidence type="ECO:0000313" key="7">
    <source>
        <dbReference type="Proteomes" id="UP000499080"/>
    </source>
</evidence>
<keyword evidence="1" id="KW-0067">ATP-binding</keyword>
<dbReference type="InterPro" id="IPR049163">
    <property type="entry name" value="Pif1-like_2B_dom"/>
</dbReference>
<dbReference type="EC" id="5.6.2.3" evidence="1"/>
<dbReference type="GO" id="GO:0043139">
    <property type="term" value="F:5'-3' DNA helicase activity"/>
    <property type="evidence" value="ECO:0007669"/>
    <property type="project" value="UniProtKB-EC"/>
</dbReference>
<evidence type="ECO:0000313" key="6">
    <source>
        <dbReference type="EMBL" id="GBN37974.1"/>
    </source>
</evidence>
<keyword evidence="1" id="KW-0234">DNA repair</keyword>
<dbReference type="GO" id="GO:0006281">
    <property type="term" value="P:DNA repair"/>
    <property type="evidence" value="ECO:0007669"/>
    <property type="project" value="UniProtKB-KW"/>
</dbReference>
<dbReference type="GO" id="GO:0000723">
    <property type="term" value="P:telomere maintenance"/>
    <property type="evidence" value="ECO:0007669"/>
    <property type="project" value="InterPro"/>
</dbReference>
<dbReference type="Pfam" id="PF14214">
    <property type="entry name" value="Helitron_like_N"/>
    <property type="match status" value="1"/>
</dbReference>
<keyword evidence="1" id="KW-0547">Nucleotide-binding</keyword>
<dbReference type="InterPro" id="IPR010285">
    <property type="entry name" value="DNA_helicase_pif1-like_DEAD"/>
</dbReference>
<keyword evidence="7" id="KW-1185">Reference proteome</keyword>
<comment type="caution">
    <text evidence="6">The sequence shown here is derived from an EMBL/GenBank/DDBJ whole genome shotgun (WGS) entry which is preliminary data.</text>
</comment>
<reference evidence="6 7" key="1">
    <citation type="journal article" date="2019" name="Sci. Rep.">
        <title>Orb-weaving spider Araneus ventricosus genome elucidates the spidroin gene catalogue.</title>
        <authorList>
            <person name="Kono N."/>
            <person name="Nakamura H."/>
            <person name="Ohtoshi R."/>
            <person name="Moran D.A.P."/>
            <person name="Shinohara A."/>
            <person name="Yoshida Y."/>
            <person name="Fujiwara M."/>
            <person name="Mori M."/>
            <person name="Tomita M."/>
            <person name="Arakawa K."/>
        </authorList>
    </citation>
    <scope>NUCLEOTIDE SEQUENCE [LARGE SCALE GENOMIC DNA]</scope>
</reference>
<dbReference type="CDD" id="cd18809">
    <property type="entry name" value="SF1_C_RecD"/>
    <property type="match status" value="1"/>
</dbReference>
<evidence type="ECO:0000259" key="4">
    <source>
        <dbReference type="Pfam" id="PF14214"/>
    </source>
</evidence>
<organism evidence="6 7">
    <name type="scientific">Araneus ventricosus</name>
    <name type="common">Orbweaver spider</name>
    <name type="synonym">Epeira ventricosa</name>
    <dbReference type="NCBI Taxonomy" id="182803"/>
    <lineage>
        <taxon>Eukaryota</taxon>
        <taxon>Metazoa</taxon>
        <taxon>Ecdysozoa</taxon>
        <taxon>Arthropoda</taxon>
        <taxon>Chelicerata</taxon>
        <taxon>Arachnida</taxon>
        <taxon>Araneae</taxon>
        <taxon>Araneomorphae</taxon>
        <taxon>Entelegynae</taxon>
        <taxon>Araneoidea</taxon>
        <taxon>Araneidae</taxon>
        <taxon>Araneus</taxon>
    </lineage>
</organism>
<comment type="catalytic activity">
    <reaction evidence="1">
        <text>ATP + H2O = ADP + phosphate + H(+)</text>
        <dbReference type="Rhea" id="RHEA:13065"/>
        <dbReference type="ChEBI" id="CHEBI:15377"/>
        <dbReference type="ChEBI" id="CHEBI:15378"/>
        <dbReference type="ChEBI" id="CHEBI:30616"/>
        <dbReference type="ChEBI" id="CHEBI:43474"/>
        <dbReference type="ChEBI" id="CHEBI:456216"/>
        <dbReference type="EC" id="5.6.2.3"/>
    </reaction>
</comment>
<dbReference type="GO" id="GO:0006310">
    <property type="term" value="P:DNA recombination"/>
    <property type="evidence" value="ECO:0007669"/>
    <property type="project" value="UniProtKB-KW"/>
</dbReference>
<keyword evidence="1" id="KW-0378">Hydrolase</keyword>
<feature type="domain" description="DNA helicase Pif1-like 2B" evidence="5">
    <location>
        <begin position="1311"/>
        <end position="1357"/>
    </location>
</feature>
<dbReference type="InterPro" id="IPR027417">
    <property type="entry name" value="P-loop_NTPase"/>
</dbReference>
<dbReference type="GO" id="GO:0005524">
    <property type="term" value="F:ATP binding"/>
    <property type="evidence" value="ECO:0007669"/>
    <property type="project" value="UniProtKB-KW"/>
</dbReference>
<dbReference type="Proteomes" id="UP000499080">
    <property type="component" value="Unassembled WGS sequence"/>
</dbReference>
<comment type="cofactor">
    <cofactor evidence="1">
        <name>Mg(2+)</name>
        <dbReference type="ChEBI" id="CHEBI:18420"/>
    </cofactor>
</comment>
<dbReference type="Pfam" id="PF05970">
    <property type="entry name" value="PIF1"/>
    <property type="match status" value="1"/>
</dbReference>
<keyword evidence="1 6" id="KW-0347">Helicase</keyword>
<name>A0A4Y2NGT4_ARAVE</name>
<dbReference type="FunFam" id="3.40.50.300:FF:002884">
    <property type="entry name" value="ATP-dependent DNA helicase"/>
    <property type="match status" value="1"/>
</dbReference>
<dbReference type="PANTHER" id="PTHR10492">
    <property type="match status" value="1"/>
</dbReference>
<protein>
    <recommendedName>
        <fullName evidence="1">ATP-dependent DNA helicase</fullName>
        <ecNumber evidence="1">5.6.2.3</ecNumber>
    </recommendedName>
</protein>
<dbReference type="PANTHER" id="PTHR10492:SF57">
    <property type="entry name" value="ATP-DEPENDENT DNA HELICASE"/>
    <property type="match status" value="1"/>
</dbReference>
<gene>
    <name evidence="6" type="primary">pif1_115</name>
    <name evidence="6" type="ORF">AVEN_255549_1</name>
</gene>
<dbReference type="Gene3D" id="3.40.50.300">
    <property type="entry name" value="P-loop containing nucleotide triphosphate hydrolases"/>
    <property type="match status" value="1"/>
</dbReference>
<sequence length="1464" mass="167195">MLEGHAVQPPHQRRVLPAAHSRHARTGGAFCPAVHSRRTRGALCPSQSPTVPRRESLVSKKGATTSWKFVKIMNLSRAVGYIIRNEQRRTERSQETVQESTIRRRIRNEADNRRRTKRVCIRNDVEEHNCGTMSEQCGFCGAVYWKEEKNTAHKYTKCCHDGKVQLPAFPDAPELLKVLLTENSPDAKNYRQRIREYNSAFAFASMGVQIKPPRGTGPYCYRLHGQVYHRVSPLYASDQHKESYGQLYIFDSSEATEKRLSNNQNCLQHVFEKLDFMLREINPFAQSYLQMHRLVQEHPTTSVKMVFLEYKNLDMRRYNAPTLCTEVAAIFVGDNGEPPANRDICVYPVGNTCQSISPLNQCCDPMTYPLLFPRGECSWNTGMEHVEERRTAKRTRVTQLQYYAYRLSQRNGFSILHNSGKLFQQYIVDAYVKTEGSRLHFLRQNQKDLRIELYRGLLDALECRAHNENIRTGKLIILPSSFQGSPRHMQQNYQNAMAMVRKFGKPDLFLTFTCNPSWSEILNSMEGVQRPEDRPDIIVRVFNMKLKELLEDICKHGIFGTVLAYIYVIEFQKRGLPHAHILLTLDSESKIRTKDDIDKFVSAELPDPCTDLRLFQIVTKCMVHGPCGTININSPCMRDGQCCKSFPKQFKDDTEENVNGYPIYRRRATEPVQVGKYSIDNRWVVPYNPWLLKKFNAHINVEVCASVKSVKYLYKYVYKGHDAASVKIQKEGALDHDEILSFVEGRYVSAPEAMWRLNEFNLSHKSHTVVRLAVHLPQQQSIVYQDGQEAQAIERAALRKTTLTSWFEQNKNDPSAHNISYSDIPQYYVFDKSTTNWKKRQRGGQNVIGRLPVVSILDSERYYLRMLLLRKSGAISFDDILTVNGLRCITFQQACQEYGLLRGDQQWHDALNEAAQFQSPRQLRMLFAMICGFGEVEDVPDLWVQHQVSLCEDFVHRYSEQTGPHYALADIEELLTSYNLSLQKLHLPTVDLPASVLERANFDVVEEQAKANSYTMQLNSEQRNVVEILLSAVYNNAADTPKCYFLDGPAGTGKTFVYSTLLHTIRGRGDDVIPVASTGIAATLLIGGRTAHSVFKIPIDLNATSTCNLKPNTKEADMLLKTKLIVWDEAPMTHVHAFLAVDRLLQDLTKCKEPFGGKVILLGGDFRQVLPVILRGSRTLTVASSLKKHALWLKFHKLYLTKNMRALESERDFGAWLLDIGEKKSGSTIQLPLQCYPSIQDPVHQLYSDIDFSSVTPQKLKGRAILTVNNERSMEINNKVLEFMPGNETVYKAVDMIMSEDPQDQLTFPEEFLNSLTPTGLPPYELKLKIGCIVMLLRNLAPSKGLCNGTRLIITKLQQNIIQAKSIDGTQTFLIPRIPLIPSQTNMPFKFKRMQFPIRLAFSMTINKSQGQTFEKICLVLNEPVFSHGQLYVGLSRERSFESVSVVAPKCEIFNCVYEEVFCD</sequence>
<dbReference type="OrthoDB" id="6509606at2759"/>
<dbReference type="Pfam" id="PF21530">
    <property type="entry name" value="Pif1_2B_dom"/>
    <property type="match status" value="1"/>
</dbReference>
<accession>A0A4Y2NGT4</accession>
<evidence type="ECO:0000256" key="1">
    <source>
        <dbReference type="RuleBase" id="RU363044"/>
    </source>
</evidence>
<evidence type="ECO:0000256" key="2">
    <source>
        <dbReference type="SAM" id="MobiDB-lite"/>
    </source>
</evidence>
<evidence type="ECO:0000259" key="3">
    <source>
        <dbReference type="Pfam" id="PF05970"/>
    </source>
</evidence>
<proteinExistence type="inferred from homology"/>
<feature type="domain" description="DNA helicase Pif1-like DEAD-box helicase" evidence="3">
    <location>
        <begin position="1017"/>
        <end position="1223"/>
    </location>
</feature>
<dbReference type="SUPFAM" id="SSF52540">
    <property type="entry name" value="P-loop containing nucleoside triphosphate hydrolases"/>
    <property type="match status" value="2"/>
</dbReference>
<dbReference type="GO" id="GO:0016887">
    <property type="term" value="F:ATP hydrolysis activity"/>
    <property type="evidence" value="ECO:0007669"/>
    <property type="project" value="RHEA"/>
</dbReference>
<evidence type="ECO:0000259" key="5">
    <source>
        <dbReference type="Pfam" id="PF21530"/>
    </source>
</evidence>
<dbReference type="InterPro" id="IPR025476">
    <property type="entry name" value="Helitron_helicase-like"/>
</dbReference>
<dbReference type="EMBL" id="BGPR01009098">
    <property type="protein sequence ID" value="GBN37974.1"/>
    <property type="molecule type" value="Genomic_DNA"/>
</dbReference>
<keyword evidence="1" id="KW-0233">DNA recombination</keyword>
<feature type="domain" description="Helitron helicase-like" evidence="4">
    <location>
        <begin position="402"/>
        <end position="583"/>
    </location>
</feature>
<feature type="region of interest" description="Disordered" evidence="2">
    <location>
        <begin position="1"/>
        <end position="23"/>
    </location>
</feature>